<feature type="domain" description="ABC3 transporter permease C-terminal" evidence="8">
    <location>
        <begin position="254"/>
        <end position="358"/>
    </location>
</feature>
<dbReference type="PANTHER" id="PTHR30572">
    <property type="entry name" value="MEMBRANE COMPONENT OF TRANSPORTER-RELATED"/>
    <property type="match status" value="1"/>
</dbReference>
<feature type="transmembrane region" description="Helical" evidence="7">
    <location>
        <begin position="296"/>
        <end position="321"/>
    </location>
</feature>
<evidence type="ECO:0000313" key="10">
    <source>
        <dbReference type="Proteomes" id="UP000273119"/>
    </source>
</evidence>
<reference evidence="9 10" key="1">
    <citation type="submission" date="2018-07" db="EMBL/GenBank/DDBJ databases">
        <title>Arthrobacter sp. nov., isolated from raw cow's milk with high bacterial count.</title>
        <authorList>
            <person name="Hahne J."/>
            <person name="Isele D."/>
            <person name="Lipski A."/>
        </authorList>
    </citation>
    <scope>NUCLEOTIDE SEQUENCE [LARGE SCALE GENOMIC DNA]</scope>
    <source>
        <strain evidence="9 10">JZ R-183</strain>
    </source>
</reference>
<dbReference type="RefSeq" id="WP_121483824.1">
    <property type="nucleotide sequence ID" value="NZ_QQXL01000001.1"/>
</dbReference>
<dbReference type="AlphaFoldDB" id="A0A496PLY8"/>
<comment type="subcellular location">
    <subcellularLocation>
        <location evidence="1">Cell membrane</location>
        <topology evidence="1">Multi-pass membrane protein</topology>
    </subcellularLocation>
</comment>
<evidence type="ECO:0000256" key="1">
    <source>
        <dbReference type="ARBA" id="ARBA00004651"/>
    </source>
</evidence>
<keyword evidence="2" id="KW-1003">Cell membrane</keyword>
<evidence type="ECO:0000256" key="7">
    <source>
        <dbReference type="SAM" id="Phobius"/>
    </source>
</evidence>
<dbReference type="GO" id="GO:0022857">
    <property type="term" value="F:transmembrane transporter activity"/>
    <property type="evidence" value="ECO:0007669"/>
    <property type="project" value="TreeGrafter"/>
</dbReference>
<dbReference type="EMBL" id="QQXL01000001">
    <property type="protein sequence ID" value="RKW71561.1"/>
    <property type="molecule type" value="Genomic_DNA"/>
</dbReference>
<feature type="transmembrane region" description="Helical" evidence="7">
    <location>
        <begin position="21"/>
        <end position="40"/>
    </location>
</feature>
<evidence type="ECO:0000256" key="4">
    <source>
        <dbReference type="ARBA" id="ARBA00022989"/>
    </source>
</evidence>
<dbReference type="InterPro" id="IPR050250">
    <property type="entry name" value="Macrolide_Exporter_MacB"/>
</dbReference>
<keyword evidence="4 7" id="KW-1133">Transmembrane helix</keyword>
<dbReference type="Pfam" id="PF02687">
    <property type="entry name" value="FtsX"/>
    <property type="match status" value="1"/>
</dbReference>
<evidence type="ECO:0000313" key="9">
    <source>
        <dbReference type="EMBL" id="RKW71561.1"/>
    </source>
</evidence>
<sequence>MRRAALVRESLSDAWSSKVPSAIIALIVAAMCVMTISTVGRTAAAEAQVAERINSAGARELVVTDKRGAQLITPTLVDMASRLSVTDRAVGIGSPQDVKNAGIGPGATPVPAWAVVGDLEAVAHLVSGRMPGPGEALISTTALKKAGLEYPVGSMTSSDPRLPHGYAVVGSFTPVEPFSELGQGLIVTAPEGAASTNLRIVLKQAGQAEVAQAAILSFFNDVQDPQALGVSSPVELAQLHSEVVGDLGGFGRSLLYSALGIGALLVSIVVFADILVRRKDLGRRRALGATRGNIVWLMLLRSLFPAVTGGILGVVGGIVAAQQAGSLPPLTFCLGVLVLSLISAGLSTLVPASFAAFTDPVKVLRTP</sequence>
<dbReference type="InterPro" id="IPR003838">
    <property type="entry name" value="ABC3_permease_C"/>
</dbReference>
<keyword evidence="5 7" id="KW-0472">Membrane</keyword>
<keyword evidence="3 7" id="KW-0812">Transmembrane</keyword>
<dbReference type="Proteomes" id="UP000273119">
    <property type="component" value="Unassembled WGS sequence"/>
</dbReference>
<dbReference type="PANTHER" id="PTHR30572:SF4">
    <property type="entry name" value="ABC TRANSPORTER PERMEASE YTRF"/>
    <property type="match status" value="1"/>
</dbReference>
<evidence type="ECO:0000259" key="8">
    <source>
        <dbReference type="Pfam" id="PF02687"/>
    </source>
</evidence>
<evidence type="ECO:0000256" key="5">
    <source>
        <dbReference type="ARBA" id="ARBA00023136"/>
    </source>
</evidence>
<feature type="transmembrane region" description="Helical" evidence="7">
    <location>
        <begin position="327"/>
        <end position="357"/>
    </location>
</feature>
<name>A0A496PLY8_9MICC</name>
<dbReference type="GO" id="GO:0005886">
    <property type="term" value="C:plasma membrane"/>
    <property type="evidence" value="ECO:0007669"/>
    <property type="project" value="UniProtKB-SubCell"/>
</dbReference>
<comment type="similarity">
    <text evidence="6">Belongs to the ABC-4 integral membrane protein family.</text>
</comment>
<evidence type="ECO:0000256" key="6">
    <source>
        <dbReference type="ARBA" id="ARBA00038076"/>
    </source>
</evidence>
<evidence type="ECO:0000256" key="3">
    <source>
        <dbReference type="ARBA" id="ARBA00022692"/>
    </source>
</evidence>
<comment type="caution">
    <text evidence="9">The sequence shown here is derived from an EMBL/GenBank/DDBJ whole genome shotgun (WGS) entry which is preliminary data.</text>
</comment>
<proteinExistence type="inferred from homology"/>
<gene>
    <name evidence="9" type="ORF">DWQ67_01570</name>
</gene>
<organism evidence="9 10">
    <name type="scientific">Galactobacter caseinivorans</name>
    <dbReference type="NCBI Taxonomy" id="2676123"/>
    <lineage>
        <taxon>Bacteria</taxon>
        <taxon>Bacillati</taxon>
        <taxon>Actinomycetota</taxon>
        <taxon>Actinomycetes</taxon>
        <taxon>Micrococcales</taxon>
        <taxon>Micrococcaceae</taxon>
        <taxon>Galactobacter</taxon>
    </lineage>
</organism>
<feature type="transmembrane region" description="Helical" evidence="7">
    <location>
        <begin position="254"/>
        <end position="276"/>
    </location>
</feature>
<keyword evidence="10" id="KW-1185">Reference proteome</keyword>
<protein>
    <recommendedName>
        <fullName evidence="8">ABC3 transporter permease C-terminal domain-containing protein</fullName>
    </recommendedName>
</protein>
<accession>A0A496PLY8</accession>
<evidence type="ECO:0000256" key="2">
    <source>
        <dbReference type="ARBA" id="ARBA00022475"/>
    </source>
</evidence>